<feature type="compositionally biased region" description="Low complexity" evidence="1">
    <location>
        <begin position="19"/>
        <end position="29"/>
    </location>
</feature>
<comment type="caution">
    <text evidence="2">The sequence shown here is derived from an EMBL/GenBank/DDBJ whole genome shotgun (WGS) entry which is preliminary data.</text>
</comment>
<name>A0A0F9QJA9_9ZZZZ</name>
<gene>
    <name evidence="2" type="ORF">LCGC14_1087870</name>
</gene>
<dbReference type="AlphaFoldDB" id="A0A0F9QJA9"/>
<sequence>MPTSSMSSISMSTVQPQTSSSGISISSSHSSAANHKDFIDNHSIRDTLKYYPEWGRKGYLYVLNDRHNLSENEKLALKEHLFSVYSFICPSDIKFAMKEKAYNINGTCVPLCPVFLKTTKLHILKKINYVDGIDVNEFNNTFEFLDLEE</sequence>
<protein>
    <submittedName>
        <fullName evidence="2">Uncharacterized protein</fullName>
    </submittedName>
</protein>
<reference evidence="2" key="1">
    <citation type="journal article" date="2015" name="Nature">
        <title>Complex archaea that bridge the gap between prokaryotes and eukaryotes.</title>
        <authorList>
            <person name="Spang A."/>
            <person name="Saw J.H."/>
            <person name="Jorgensen S.L."/>
            <person name="Zaremba-Niedzwiedzka K."/>
            <person name="Martijn J."/>
            <person name="Lind A.E."/>
            <person name="van Eijk R."/>
            <person name="Schleper C."/>
            <person name="Guy L."/>
            <person name="Ettema T.J."/>
        </authorList>
    </citation>
    <scope>NUCLEOTIDE SEQUENCE</scope>
</reference>
<evidence type="ECO:0000256" key="1">
    <source>
        <dbReference type="SAM" id="MobiDB-lite"/>
    </source>
</evidence>
<accession>A0A0F9QJA9</accession>
<dbReference type="EMBL" id="LAZR01004812">
    <property type="protein sequence ID" value="KKN05378.1"/>
    <property type="molecule type" value="Genomic_DNA"/>
</dbReference>
<evidence type="ECO:0000313" key="2">
    <source>
        <dbReference type="EMBL" id="KKN05378.1"/>
    </source>
</evidence>
<proteinExistence type="predicted"/>
<feature type="compositionally biased region" description="Low complexity" evidence="1">
    <location>
        <begin position="1"/>
        <end position="12"/>
    </location>
</feature>
<organism evidence="2">
    <name type="scientific">marine sediment metagenome</name>
    <dbReference type="NCBI Taxonomy" id="412755"/>
    <lineage>
        <taxon>unclassified sequences</taxon>
        <taxon>metagenomes</taxon>
        <taxon>ecological metagenomes</taxon>
    </lineage>
</organism>
<feature type="region of interest" description="Disordered" evidence="1">
    <location>
        <begin position="1"/>
        <end position="29"/>
    </location>
</feature>